<feature type="transmembrane region" description="Helical" evidence="1">
    <location>
        <begin position="217"/>
        <end position="244"/>
    </location>
</feature>
<accession>A0ABM5QN56</accession>
<evidence type="ECO:0008006" key="4">
    <source>
        <dbReference type="Google" id="ProtNLM"/>
    </source>
</evidence>
<feature type="transmembrane region" description="Helical" evidence="1">
    <location>
        <begin position="7"/>
        <end position="27"/>
    </location>
</feature>
<organism evidence="2 3">
    <name type="scientific">Corynebacterium atypicum</name>
    <dbReference type="NCBI Taxonomy" id="191610"/>
    <lineage>
        <taxon>Bacteria</taxon>
        <taxon>Bacillati</taxon>
        <taxon>Actinomycetota</taxon>
        <taxon>Actinomycetes</taxon>
        <taxon>Mycobacteriales</taxon>
        <taxon>Corynebacteriaceae</taxon>
        <taxon>Corynebacterium</taxon>
    </lineage>
</organism>
<name>A0ABM5QN56_9CORY</name>
<keyword evidence="3" id="KW-1185">Reference proteome</keyword>
<feature type="transmembrane region" description="Helical" evidence="1">
    <location>
        <begin position="264"/>
        <end position="286"/>
    </location>
</feature>
<feature type="transmembrane region" description="Helical" evidence="1">
    <location>
        <begin position="76"/>
        <end position="96"/>
    </location>
</feature>
<dbReference type="Proteomes" id="UP000028504">
    <property type="component" value="Chromosome"/>
</dbReference>
<dbReference type="EMBL" id="CP008944">
    <property type="protein sequence ID" value="AIG64237.1"/>
    <property type="molecule type" value="Genomic_DNA"/>
</dbReference>
<evidence type="ECO:0000313" key="2">
    <source>
        <dbReference type="EMBL" id="AIG64237.1"/>
    </source>
</evidence>
<feature type="transmembrane region" description="Helical" evidence="1">
    <location>
        <begin position="134"/>
        <end position="157"/>
    </location>
</feature>
<evidence type="ECO:0000313" key="3">
    <source>
        <dbReference type="Proteomes" id="UP000028504"/>
    </source>
</evidence>
<keyword evidence="1" id="KW-1133">Transmembrane helix</keyword>
<reference evidence="2 3" key="1">
    <citation type="submission" date="2014-07" db="EMBL/GenBank/DDBJ databases">
        <title>Complete genome sequence of Corynebacterium atypicum DSM 44849: identifiction of the mycolic acid biosynthesis genes.</title>
        <authorList>
            <person name="Tippelt A."/>
            <person name="Mollmann S."/>
            <person name="Albersmeier A."/>
            <person name="Jaenicke S."/>
            <person name="Ruckert C."/>
            <person name="Tauch A."/>
        </authorList>
    </citation>
    <scope>NUCLEOTIDE SEQUENCE [LARGE SCALE GENOMIC DNA]</scope>
    <source>
        <strain evidence="2 3">R2070</strain>
    </source>
</reference>
<gene>
    <name evidence="2" type="ORF">CATYP_05960</name>
</gene>
<keyword evidence="1" id="KW-0812">Transmembrane</keyword>
<sequence>MILPAWGYLAVAVVFVLIVLVSAAWSLRRVNISPLGVARETPDPKLTWKRLLFFLLITVLVWRVTAYATNRGLSNVFFIAIAVAIGALIVGYWVVVPWFVQVASRLVGAVFPGVAIGTAAARNQMRPIKAWQRVSTLSILAFGLGLVAGMQLEYIATVDADLAHVFIFHDIGTGAKIVVAMGFVTAACSTLLTQAAQVFENAKLNRALAKLGAPQRFIGTVAAWEILGPMVAATLVMACGGALLGLAMYTGEVSFEQMLNNSTASALALLGGWAVMALALAGAEVLRRSVTGERVREE</sequence>
<feature type="transmembrane region" description="Helical" evidence="1">
    <location>
        <begin position="102"/>
        <end position="122"/>
    </location>
</feature>
<feature type="transmembrane region" description="Helical" evidence="1">
    <location>
        <begin position="47"/>
        <end position="64"/>
    </location>
</feature>
<protein>
    <recommendedName>
        <fullName evidence="4">ABC transporter permease</fullName>
    </recommendedName>
</protein>
<keyword evidence="1" id="KW-0472">Membrane</keyword>
<proteinExistence type="predicted"/>
<feature type="transmembrane region" description="Helical" evidence="1">
    <location>
        <begin position="177"/>
        <end position="196"/>
    </location>
</feature>
<evidence type="ECO:0000256" key="1">
    <source>
        <dbReference type="SAM" id="Phobius"/>
    </source>
</evidence>